<protein>
    <submittedName>
        <fullName evidence="2">Uncharacterized protein</fullName>
    </submittedName>
</protein>
<accession>A0AAW1GR30</accession>
<name>A0AAW1GR30_SAPOF</name>
<evidence type="ECO:0000256" key="1">
    <source>
        <dbReference type="SAM" id="MobiDB-lite"/>
    </source>
</evidence>
<proteinExistence type="predicted"/>
<feature type="region of interest" description="Disordered" evidence="1">
    <location>
        <begin position="180"/>
        <end position="209"/>
    </location>
</feature>
<comment type="caution">
    <text evidence="2">The sequence shown here is derived from an EMBL/GenBank/DDBJ whole genome shotgun (WGS) entry which is preliminary data.</text>
</comment>
<evidence type="ECO:0000313" key="3">
    <source>
        <dbReference type="Proteomes" id="UP001443914"/>
    </source>
</evidence>
<gene>
    <name evidence="2" type="ORF">RND81_14G247200</name>
</gene>
<dbReference type="AlphaFoldDB" id="A0AAW1GR30"/>
<dbReference type="Proteomes" id="UP001443914">
    <property type="component" value="Unassembled WGS sequence"/>
</dbReference>
<feature type="compositionally biased region" description="Basic and acidic residues" evidence="1">
    <location>
        <begin position="184"/>
        <end position="205"/>
    </location>
</feature>
<reference evidence="2" key="1">
    <citation type="submission" date="2024-03" db="EMBL/GenBank/DDBJ databases">
        <title>WGS assembly of Saponaria officinalis var. Norfolk2.</title>
        <authorList>
            <person name="Jenkins J."/>
            <person name="Shu S."/>
            <person name="Grimwood J."/>
            <person name="Barry K."/>
            <person name="Goodstein D."/>
            <person name="Schmutz J."/>
            <person name="Leebens-Mack J."/>
            <person name="Osbourn A."/>
        </authorList>
    </citation>
    <scope>NUCLEOTIDE SEQUENCE [LARGE SCALE GENOMIC DNA]</scope>
    <source>
        <strain evidence="2">JIC</strain>
    </source>
</reference>
<keyword evidence="3" id="KW-1185">Reference proteome</keyword>
<dbReference type="EMBL" id="JBDFQZ010000014">
    <property type="protein sequence ID" value="KAK9667308.1"/>
    <property type="molecule type" value="Genomic_DNA"/>
</dbReference>
<evidence type="ECO:0000313" key="2">
    <source>
        <dbReference type="EMBL" id="KAK9667308.1"/>
    </source>
</evidence>
<sequence>MDDEIAKAMKVIRLKGDWYGQYLTAADDQVSVTLTKPKTKSYNPKNTEWRLEWLNNSPKGLVGQVRLWSIYDKALTFDKDPGDYMFSNCSGYLRQRSWSPSDGGSEAASEWQFVLKRKNKDVVAAYLHKWSKSYREYFNLSPGNSSRDDKPKFNFDSLFTNRFFQWANSAWLVQVVATDDDSDDHSSDDSDDHNNGHESSDHSNHDNTVINQDTTLSTIVNQKASVPSDQPRSLMQSPVCNNKFTPMNNNQEINHHHGARYARNNDIGQLHDHYMNMLSRWQVGQVFFQVAPISTGFHAGDAYKYGHYANSGGNVNGSGVQKNGDVSLYSETNRSRDNNANFVNYEYK</sequence>
<organism evidence="2 3">
    <name type="scientific">Saponaria officinalis</name>
    <name type="common">Common soapwort</name>
    <name type="synonym">Lychnis saponaria</name>
    <dbReference type="NCBI Taxonomy" id="3572"/>
    <lineage>
        <taxon>Eukaryota</taxon>
        <taxon>Viridiplantae</taxon>
        <taxon>Streptophyta</taxon>
        <taxon>Embryophyta</taxon>
        <taxon>Tracheophyta</taxon>
        <taxon>Spermatophyta</taxon>
        <taxon>Magnoliopsida</taxon>
        <taxon>eudicotyledons</taxon>
        <taxon>Gunneridae</taxon>
        <taxon>Pentapetalae</taxon>
        <taxon>Caryophyllales</taxon>
        <taxon>Caryophyllaceae</taxon>
        <taxon>Caryophylleae</taxon>
        <taxon>Saponaria</taxon>
    </lineage>
</organism>